<proteinExistence type="predicted"/>
<comment type="caution">
    <text evidence="1">The sequence shown here is derived from an EMBL/GenBank/DDBJ whole genome shotgun (WGS) entry which is preliminary data.</text>
</comment>
<dbReference type="EMBL" id="LAZR01021005">
    <property type="protein sequence ID" value="KKL86821.1"/>
    <property type="molecule type" value="Genomic_DNA"/>
</dbReference>
<dbReference type="AlphaFoldDB" id="A0A0F9G8X1"/>
<dbReference type="PROSITE" id="PS51343">
    <property type="entry name" value="PII_GLNB_DOM"/>
    <property type="match status" value="1"/>
</dbReference>
<dbReference type="PANTHER" id="PTHR30115">
    <property type="entry name" value="NITROGEN REGULATORY PROTEIN P-II"/>
    <property type="match status" value="1"/>
</dbReference>
<protein>
    <recommendedName>
        <fullName evidence="2">Nitrogen regulatory protein P-II</fullName>
    </recommendedName>
</protein>
<dbReference type="Pfam" id="PF00543">
    <property type="entry name" value="P-II"/>
    <property type="match status" value="1"/>
</dbReference>
<dbReference type="SMART" id="SM00938">
    <property type="entry name" value="P-II"/>
    <property type="match status" value="1"/>
</dbReference>
<dbReference type="GO" id="GO:0030234">
    <property type="term" value="F:enzyme regulator activity"/>
    <property type="evidence" value="ECO:0007669"/>
    <property type="project" value="InterPro"/>
</dbReference>
<dbReference type="Gene3D" id="3.30.70.120">
    <property type="match status" value="1"/>
</dbReference>
<sequence>MHLSNRKFDDVMLALHKIEGLTGASSSEINGFGLDRSRNVPEQEPGISLDFKPHIRLEMACHSELVDEVLSTIAKAAHTGLRGDGKIYVLPLEQAVRISSGERGEKAV</sequence>
<dbReference type="GO" id="GO:0006808">
    <property type="term" value="P:regulation of nitrogen utilization"/>
    <property type="evidence" value="ECO:0007669"/>
    <property type="project" value="InterPro"/>
</dbReference>
<organism evidence="1">
    <name type="scientific">marine sediment metagenome</name>
    <dbReference type="NCBI Taxonomy" id="412755"/>
    <lineage>
        <taxon>unclassified sequences</taxon>
        <taxon>metagenomes</taxon>
        <taxon>ecological metagenomes</taxon>
    </lineage>
</organism>
<reference evidence="1" key="1">
    <citation type="journal article" date="2015" name="Nature">
        <title>Complex archaea that bridge the gap between prokaryotes and eukaryotes.</title>
        <authorList>
            <person name="Spang A."/>
            <person name="Saw J.H."/>
            <person name="Jorgensen S.L."/>
            <person name="Zaremba-Niedzwiedzka K."/>
            <person name="Martijn J."/>
            <person name="Lind A.E."/>
            <person name="van Eijk R."/>
            <person name="Schleper C."/>
            <person name="Guy L."/>
            <person name="Ettema T.J."/>
        </authorList>
    </citation>
    <scope>NUCLEOTIDE SEQUENCE</scope>
</reference>
<dbReference type="GO" id="GO:0005829">
    <property type="term" value="C:cytosol"/>
    <property type="evidence" value="ECO:0007669"/>
    <property type="project" value="TreeGrafter"/>
</dbReference>
<evidence type="ECO:0000313" key="1">
    <source>
        <dbReference type="EMBL" id="KKL86821.1"/>
    </source>
</evidence>
<gene>
    <name evidence="1" type="ORF">LCGC14_1940900</name>
</gene>
<dbReference type="GO" id="GO:0005524">
    <property type="term" value="F:ATP binding"/>
    <property type="evidence" value="ECO:0007669"/>
    <property type="project" value="TreeGrafter"/>
</dbReference>
<dbReference type="PRINTS" id="PR00340">
    <property type="entry name" value="PIIGLNB"/>
</dbReference>
<dbReference type="SUPFAM" id="SSF54913">
    <property type="entry name" value="GlnB-like"/>
    <property type="match status" value="1"/>
</dbReference>
<dbReference type="PANTHER" id="PTHR30115:SF11">
    <property type="entry name" value="NITROGEN REGULATORY PROTEIN P-II HOMOLOG"/>
    <property type="match status" value="1"/>
</dbReference>
<dbReference type="InterPro" id="IPR011322">
    <property type="entry name" value="N-reg_PII-like_a/b"/>
</dbReference>
<evidence type="ECO:0008006" key="2">
    <source>
        <dbReference type="Google" id="ProtNLM"/>
    </source>
</evidence>
<accession>A0A0F9G8X1</accession>
<dbReference type="InterPro" id="IPR015867">
    <property type="entry name" value="N-reg_PII/ATP_PRibTrfase_C"/>
</dbReference>
<dbReference type="InterPro" id="IPR002187">
    <property type="entry name" value="N-reg_PII"/>
</dbReference>
<name>A0A0F9G8X1_9ZZZZ</name>